<sequence>MSKPGHFASPDDVEHAFYDAIAHGDADLLMLVWAEDEETVCVHPTGVRLLGEAPIRESWRSIFASAKIKVQPESVAHWHGTVMAIHHLTEVLFVGDDPSPHGPLHVTHVYVRGAHGWRLVSRHASAADDGHQAMADAVPHTLH</sequence>
<accession>A0ABS9K6V7</accession>
<comment type="caution">
    <text evidence="2">The sequence shown here is derived from an EMBL/GenBank/DDBJ whole genome shotgun (WGS) entry which is preliminary data.</text>
</comment>
<feature type="domain" description="SnoaL-like" evidence="1">
    <location>
        <begin position="15"/>
        <end position="127"/>
    </location>
</feature>
<dbReference type="SUPFAM" id="SSF54427">
    <property type="entry name" value="NTF2-like"/>
    <property type="match status" value="1"/>
</dbReference>
<proteinExistence type="predicted"/>
<dbReference type="Proteomes" id="UP001165384">
    <property type="component" value="Unassembled WGS sequence"/>
</dbReference>
<name>A0ABS9K6V7_9RHOO</name>
<dbReference type="InterPro" id="IPR032710">
    <property type="entry name" value="NTF2-like_dom_sf"/>
</dbReference>
<organism evidence="2 3">
    <name type="scientific">Dechloromonas hankyongensis</name>
    <dbReference type="NCBI Taxonomy" id="2908002"/>
    <lineage>
        <taxon>Bacteria</taxon>
        <taxon>Pseudomonadati</taxon>
        <taxon>Pseudomonadota</taxon>
        <taxon>Betaproteobacteria</taxon>
        <taxon>Rhodocyclales</taxon>
        <taxon>Azonexaceae</taxon>
        <taxon>Dechloromonas</taxon>
    </lineage>
</organism>
<evidence type="ECO:0000313" key="2">
    <source>
        <dbReference type="EMBL" id="MCG2578910.1"/>
    </source>
</evidence>
<evidence type="ECO:0000259" key="1">
    <source>
        <dbReference type="Pfam" id="PF13474"/>
    </source>
</evidence>
<evidence type="ECO:0000313" key="3">
    <source>
        <dbReference type="Proteomes" id="UP001165384"/>
    </source>
</evidence>
<dbReference type="RefSeq" id="WP_275712324.1">
    <property type="nucleotide sequence ID" value="NZ_JAKLTN010000006.1"/>
</dbReference>
<dbReference type="InterPro" id="IPR037401">
    <property type="entry name" value="SnoaL-like"/>
</dbReference>
<gene>
    <name evidence="2" type="ORF">LZ012_18100</name>
</gene>
<protein>
    <submittedName>
        <fullName evidence="2">Nuclear transport factor 2 family protein</fullName>
    </submittedName>
</protein>
<dbReference type="EMBL" id="JAKLTN010000006">
    <property type="protein sequence ID" value="MCG2578910.1"/>
    <property type="molecule type" value="Genomic_DNA"/>
</dbReference>
<dbReference type="Pfam" id="PF13474">
    <property type="entry name" value="SnoaL_3"/>
    <property type="match status" value="1"/>
</dbReference>
<dbReference type="Gene3D" id="3.10.450.50">
    <property type="match status" value="1"/>
</dbReference>
<reference evidence="2" key="1">
    <citation type="submission" date="2022-01" db="EMBL/GenBank/DDBJ databases">
        <authorList>
            <person name="Jo J.-H."/>
            <person name="Im W.-T."/>
        </authorList>
    </citation>
    <scope>NUCLEOTIDE SEQUENCE</scope>
    <source>
        <strain evidence="2">XY25</strain>
    </source>
</reference>
<keyword evidence="3" id="KW-1185">Reference proteome</keyword>